<accession>A0AB35UNI1</accession>
<evidence type="ECO:0000313" key="3">
    <source>
        <dbReference type="EMBL" id="MDY5168328.1"/>
    </source>
</evidence>
<gene>
    <name evidence="3" type="ORF">MQE39_09390</name>
</gene>
<dbReference type="GO" id="GO:0005548">
    <property type="term" value="F:phospholipid transporter activity"/>
    <property type="evidence" value="ECO:0007669"/>
    <property type="project" value="TreeGrafter"/>
</dbReference>
<organism evidence="3 4">
    <name type="scientific">Dielma fastidiosa</name>
    <dbReference type="NCBI Taxonomy" id="1034346"/>
    <lineage>
        <taxon>Bacteria</taxon>
        <taxon>Bacillati</taxon>
        <taxon>Bacillota</taxon>
        <taxon>Erysipelotrichia</taxon>
        <taxon>Erysipelotrichales</taxon>
        <taxon>Erysipelotrichaceae</taxon>
        <taxon>Dielma</taxon>
    </lineage>
</organism>
<keyword evidence="2" id="KW-0812">Transmembrane</keyword>
<dbReference type="RefSeq" id="WP_320883652.1">
    <property type="nucleotide sequence ID" value="NZ_BAABZA010000006.1"/>
</dbReference>
<feature type="transmembrane region" description="Helical" evidence="2">
    <location>
        <begin position="1091"/>
        <end position="1109"/>
    </location>
</feature>
<keyword evidence="1" id="KW-0175">Coiled coil</keyword>
<evidence type="ECO:0000313" key="4">
    <source>
        <dbReference type="Proteomes" id="UP001276902"/>
    </source>
</evidence>
<evidence type="ECO:0000256" key="2">
    <source>
        <dbReference type="SAM" id="Phobius"/>
    </source>
</evidence>
<proteinExistence type="predicted"/>
<dbReference type="Gene3D" id="2.160.20.110">
    <property type="match status" value="3"/>
</dbReference>
<evidence type="ECO:0000256" key="1">
    <source>
        <dbReference type="SAM" id="Coils"/>
    </source>
</evidence>
<dbReference type="GO" id="GO:0005543">
    <property type="term" value="F:phospholipid binding"/>
    <property type="evidence" value="ECO:0007669"/>
    <property type="project" value="TreeGrafter"/>
</dbReference>
<comment type="caution">
    <text evidence="3">The sequence shown here is derived from an EMBL/GenBank/DDBJ whole genome shotgun (WGS) entry which is preliminary data.</text>
</comment>
<protein>
    <recommendedName>
        <fullName evidence="5">GLUG domain-containing protein</fullName>
    </recommendedName>
</protein>
<keyword evidence="2" id="KW-1133">Transmembrane helix</keyword>
<dbReference type="SUPFAM" id="SSF58104">
    <property type="entry name" value="Methyl-accepting chemotaxis protein (MCP) signaling domain"/>
    <property type="match status" value="1"/>
</dbReference>
<sequence length="1117" mass="121277">MMRRLKKYICIITAFMMIFALFPQKLQAKTEMIHIKSIEDFNEFVQLSRLDTWSRNKSIYLDCDLDFTEQEFTSVPIFSGMFDGQGHTITGIQIDANEPIKGLFRIIEAEGIVQNLNVSSAIAADEGRQIFGGIAGENYGRIINCKFYGKIYGDAIIGGIAGINQDSGRIANCEVSGTLGGEKYTGGISGENFGSIIKCVNRCRINTSAKENTLDLENLDLNQLESFNNVKPINTHTDTGGISGYSSGIIQSCINYAMIGYPHMGYNIGGIVGRQSGYLSGCSNYGHIFGRKDVGGIVGQMEPAFIQQISRNQLQSLGDELDQLQRMIDNAMNHADASSSAISIEINTLANYADAAADSSKRVLDQSADYIDSTIETINDTSTLIVDALDRLDPIIKKLKITSDSFTQTCSQLEKAIKELQIISDDSGAVIHQVNLALDDLKKANQALASAADKLDKALQLLSDAAASGDQEKINEALNQLNEGMRELSDAAHQGSEAMKRFADAMKGSGNASDALEELSLSLSAMSGAITKTNDALKTLIDEIDWTKVSEALKEASDALADVQKASTDFNEGLKKLGSALDELEALNDDLAPLYTQLRKTTRALASTSDDFSDMVREIRKQVKALADKEPIQFTRLPSGYQQDSNQLHASISGISASLKSLNQEVERSSKTLTADIRAISDQFNVIMHLMIEALSQPDTVSDVFEDTSDQDIDATTNGKVADSVNYDIVEGDVNIGGIAGSMAIEFDLDPEDDLSSASDKLNYRYETKAVMSGCINKGSVIAKKNNVGGLVGRLDLGTVSQCEGYGTVESTSGDYVGGIAGYADAKIQQCIAKAELKGNNYIGGIAGMASTLIDSYALIKVSEGIGRIGAIAGASNKHSQISGNYFVDTGFAGIDGISYAGIAQPIDYQALKELNTLPSAFFEFTLTFKADNQTIKTIPFDFNENLSSLTLPAIPEKAGYYASWPAFDYHRMQFSEVLRAQYQPMISVLASDVCIDEKPLVLAQGAFTDQDLLSVSQFKDDNCWQVQLRAKQSENITLRLLKPVDGKVSLWVLNDAGAWVSKPFTDCGSYLQIDMEESELIFCITPKKSYTLLLAGGLTLILIILFIIKKRYSHSQ</sequence>
<name>A0AB35UNI1_9FIRM</name>
<keyword evidence="2" id="KW-0472">Membrane</keyword>
<feature type="coiled-coil region" evidence="1">
    <location>
        <begin position="438"/>
        <end position="494"/>
    </location>
</feature>
<evidence type="ECO:0008006" key="5">
    <source>
        <dbReference type="Google" id="ProtNLM"/>
    </source>
</evidence>
<dbReference type="Proteomes" id="UP001276902">
    <property type="component" value="Unassembled WGS sequence"/>
</dbReference>
<dbReference type="Gene3D" id="1.10.287.950">
    <property type="entry name" value="Methyl-accepting chemotaxis protein"/>
    <property type="match status" value="2"/>
</dbReference>
<feature type="coiled-coil region" evidence="1">
    <location>
        <begin position="307"/>
        <end position="334"/>
    </location>
</feature>
<dbReference type="PANTHER" id="PTHR33371">
    <property type="entry name" value="INTERMEMBRANE PHOSPHOLIPID TRANSPORT SYSTEM BINDING PROTEIN MLAD-RELATED"/>
    <property type="match status" value="1"/>
</dbReference>
<dbReference type="EMBL" id="JALDAW010000013">
    <property type="protein sequence ID" value="MDY5168328.1"/>
    <property type="molecule type" value="Genomic_DNA"/>
</dbReference>
<dbReference type="PANTHER" id="PTHR33371:SF4">
    <property type="entry name" value="INTERMEMBRANE PHOSPHOLIPID TRANSPORT SYSTEM BINDING PROTEIN MLAD"/>
    <property type="match status" value="1"/>
</dbReference>
<dbReference type="InterPro" id="IPR052336">
    <property type="entry name" value="MlaD_Phospholipid_Transporter"/>
</dbReference>
<reference evidence="3" key="1">
    <citation type="submission" date="2022-03" db="EMBL/GenBank/DDBJ databases">
        <title>First case of bacteraemia caused by Dielma fastidiosa in a patient hospitalised with diverticulitis.</title>
        <authorList>
            <person name="Forman-Ankjaer B."/>
            <person name="Hvid-Jensen F."/>
            <person name="Kobel C.M."/>
            <person name="Greve T."/>
        </authorList>
    </citation>
    <scope>NUCLEOTIDE SEQUENCE</scope>
    <source>
        <strain evidence="3">AUH_DF_2021</strain>
    </source>
</reference>
<dbReference type="AlphaFoldDB" id="A0AB35UNI1"/>